<dbReference type="SUPFAM" id="SSF53756">
    <property type="entry name" value="UDP-Glycosyltransferase/glycogen phosphorylase"/>
    <property type="match status" value="1"/>
</dbReference>
<feature type="domain" description="Glycosyltransferase subfamily 4-like N-terminal" evidence="2">
    <location>
        <begin position="30"/>
        <end position="168"/>
    </location>
</feature>
<accession>A0A412BK49</accession>
<dbReference type="Pfam" id="PF13439">
    <property type="entry name" value="Glyco_transf_4"/>
    <property type="match status" value="1"/>
</dbReference>
<feature type="domain" description="Glycosyl transferase family 1" evidence="1">
    <location>
        <begin position="193"/>
        <end position="352"/>
    </location>
</feature>
<dbReference type="Pfam" id="PF00534">
    <property type="entry name" value="Glycos_transf_1"/>
    <property type="match status" value="1"/>
</dbReference>
<dbReference type="Gene3D" id="3.40.50.2000">
    <property type="entry name" value="Glycogen Phosphorylase B"/>
    <property type="match status" value="2"/>
</dbReference>
<dbReference type="GO" id="GO:0016757">
    <property type="term" value="F:glycosyltransferase activity"/>
    <property type="evidence" value="ECO:0007669"/>
    <property type="project" value="InterPro"/>
</dbReference>
<dbReference type="Proteomes" id="UP000283680">
    <property type="component" value="Unassembled WGS sequence"/>
</dbReference>
<dbReference type="RefSeq" id="WP_117965273.1">
    <property type="nucleotide sequence ID" value="NZ_JADNHF010000055.1"/>
</dbReference>
<evidence type="ECO:0000259" key="2">
    <source>
        <dbReference type="Pfam" id="PF13439"/>
    </source>
</evidence>
<dbReference type="PANTHER" id="PTHR12526">
    <property type="entry name" value="GLYCOSYLTRANSFERASE"/>
    <property type="match status" value="1"/>
</dbReference>
<sequence length="377" mass="42718">MRKKFIVVTTIPASLRFFEGQLNFLNKTFEVMAISSDKKNLEEVGQKEGISVHCIPMQRPISLCKDIISFYRFIVFFLKSNPYIVHGNTPKGGFLSMLSAKITNVPVRIYICHGLRYQGYGGLMKKLLQMMERISCVCATEVICVSVGVKQTLLADHICKKQKLKVIAYGSANGINLNRFDKQKIGTIVLPQISKGGFVFCFVGRIVKDKGVNELITAFDRLSTENEDVHLVVVGSIENEQNPIAEITKNTMQVNTRIHTVGFQPDVRPYMNQSDVFVLPSYREGFGMVLMEAGALGIPCITTDIIGCNEIIQDGVNGKIIPPCDEEALYHAMKWFYEHRDDEVKEMAKRARPMIVERYEQRKVWEALLEEYRSLGK</sequence>
<proteinExistence type="predicted"/>
<dbReference type="CDD" id="cd03808">
    <property type="entry name" value="GT4_CapM-like"/>
    <property type="match status" value="1"/>
</dbReference>
<evidence type="ECO:0000259" key="1">
    <source>
        <dbReference type="Pfam" id="PF00534"/>
    </source>
</evidence>
<evidence type="ECO:0000313" key="3">
    <source>
        <dbReference type="EMBL" id="RGQ55094.1"/>
    </source>
</evidence>
<comment type="caution">
    <text evidence="3">The sequence shown here is derived from an EMBL/GenBank/DDBJ whole genome shotgun (WGS) entry which is preliminary data.</text>
</comment>
<dbReference type="InterPro" id="IPR028098">
    <property type="entry name" value="Glyco_trans_4-like_N"/>
</dbReference>
<name>A0A412BK49_BACUN</name>
<reference evidence="3 4" key="1">
    <citation type="submission" date="2018-08" db="EMBL/GenBank/DDBJ databases">
        <title>A genome reference for cultivated species of the human gut microbiota.</title>
        <authorList>
            <person name="Zou Y."/>
            <person name="Xue W."/>
            <person name="Luo G."/>
        </authorList>
    </citation>
    <scope>NUCLEOTIDE SEQUENCE [LARGE SCALE GENOMIC DNA]</scope>
    <source>
        <strain evidence="3 4">AF28-11</strain>
    </source>
</reference>
<evidence type="ECO:0000313" key="4">
    <source>
        <dbReference type="Proteomes" id="UP000283680"/>
    </source>
</evidence>
<keyword evidence="3" id="KW-0808">Transferase</keyword>
<dbReference type="InterPro" id="IPR001296">
    <property type="entry name" value="Glyco_trans_1"/>
</dbReference>
<dbReference type="PANTHER" id="PTHR12526:SF630">
    <property type="entry name" value="GLYCOSYLTRANSFERASE"/>
    <property type="match status" value="1"/>
</dbReference>
<dbReference type="AlphaFoldDB" id="A0A412BK49"/>
<protein>
    <submittedName>
        <fullName evidence="3">Glycosyltransferase family 1 protein</fullName>
    </submittedName>
</protein>
<dbReference type="EMBL" id="QRTH01000001">
    <property type="protein sequence ID" value="RGQ55094.1"/>
    <property type="molecule type" value="Genomic_DNA"/>
</dbReference>
<organism evidence="3 4">
    <name type="scientific">Bacteroides uniformis</name>
    <dbReference type="NCBI Taxonomy" id="820"/>
    <lineage>
        <taxon>Bacteria</taxon>
        <taxon>Pseudomonadati</taxon>
        <taxon>Bacteroidota</taxon>
        <taxon>Bacteroidia</taxon>
        <taxon>Bacteroidales</taxon>
        <taxon>Bacteroidaceae</taxon>
        <taxon>Bacteroides</taxon>
    </lineage>
</organism>
<gene>
    <name evidence="3" type="ORF">DWY92_03985</name>
</gene>